<organism evidence="5 6">
    <name type="scientific">Odocoileus virginianus</name>
    <name type="common">White-tailed deer</name>
    <dbReference type="NCBI Taxonomy" id="9874"/>
    <lineage>
        <taxon>Eukaryota</taxon>
        <taxon>Metazoa</taxon>
        <taxon>Chordata</taxon>
        <taxon>Craniata</taxon>
        <taxon>Vertebrata</taxon>
        <taxon>Euteleostomi</taxon>
        <taxon>Mammalia</taxon>
        <taxon>Eutheria</taxon>
        <taxon>Laurasiatheria</taxon>
        <taxon>Artiodactyla</taxon>
        <taxon>Ruminantia</taxon>
        <taxon>Pecora</taxon>
        <taxon>Cervidae</taxon>
        <taxon>Odocoileinae</taxon>
        <taxon>Odocoileus</taxon>
    </lineage>
</organism>
<protein>
    <submittedName>
        <fullName evidence="6">Synaptonemal complex protein 3-like</fullName>
    </submittedName>
</protein>
<proteinExistence type="inferred from homology"/>
<evidence type="ECO:0000313" key="6">
    <source>
        <dbReference type="RefSeq" id="XP_020759008.2"/>
    </source>
</evidence>
<evidence type="ECO:0000259" key="4">
    <source>
        <dbReference type="Pfam" id="PF04803"/>
    </source>
</evidence>
<dbReference type="InParanoid" id="A0A6J0YBE2"/>
<keyword evidence="2" id="KW-0175">Coiled coil</keyword>
<evidence type="ECO:0000256" key="1">
    <source>
        <dbReference type="ARBA" id="ARBA00010283"/>
    </source>
</evidence>
<dbReference type="Proteomes" id="UP001652640">
    <property type="component" value="Unplaced"/>
</dbReference>
<dbReference type="OrthoDB" id="9621324at2759"/>
<dbReference type="AlphaFoldDB" id="A0A6J0YBE2"/>
<accession>A0A6J0YBE2</accession>
<dbReference type="InterPro" id="IPR006888">
    <property type="entry name" value="XLR/SYCP3/FAM9_dom"/>
</dbReference>
<name>A0A6J0YBE2_ODOVR</name>
<gene>
    <name evidence="6" type="primary">LOC110143678</name>
</gene>
<feature type="coiled-coil region" evidence="2">
    <location>
        <begin position="67"/>
        <end position="94"/>
    </location>
</feature>
<dbReference type="GO" id="GO:0007286">
    <property type="term" value="P:spermatid development"/>
    <property type="evidence" value="ECO:0007669"/>
    <property type="project" value="TreeGrafter"/>
</dbReference>
<dbReference type="GeneID" id="110143678"/>
<feature type="compositionally biased region" description="Basic residues" evidence="3">
    <location>
        <begin position="1"/>
        <end position="11"/>
    </location>
</feature>
<feature type="region of interest" description="Disordered" evidence="3">
    <location>
        <begin position="1"/>
        <end position="47"/>
    </location>
</feature>
<evidence type="ECO:0000256" key="3">
    <source>
        <dbReference type="SAM" id="MobiDB-lite"/>
    </source>
</evidence>
<comment type="similarity">
    <text evidence="1">Belongs to the XLR/SYCP3 family.</text>
</comment>
<dbReference type="RefSeq" id="XP_020759008.2">
    <property type="nucleotide sequence ID" value="XM_020903349.2"/>
</dbReference>
<feature type="domain" description="XLR/SYCP3/FAM9" evidence="4">
    <location>
        <begin position="90"/>
        <end position="221"/>
    </location>
</feature>
<dbReference type="InterPro" id="IPR051443">
    <property type="entry name" value="XLR/SYCP3"/>
</dbReference>
<dbReference type="Pfam" id="PF04803">
    <property type="entry name" value="Cor1"/>
    <property type="match status" value="1"/>
</dbReference>
<dbReference type="KEGG" id="ovr:110143678"/>
<evidence type="ECO:0000313" key="5">
    <source>
        <dbReference type="Proteomes" id="UP001652640"/>
    </source>
</evidence>
<dbReference type="GO" id="GO:0000795">
    <property type="term" value="C:synaptonemal complex"/>
    <property type="evidence" value="ECO:0007669"/>
    <property type="project" value="TreeGrafter"/>
</dbReference>
<dbReference type="PANTHER" id="PTHR19368:SF18">
    <property type="entry name" value="XLR_SYCP3_FAM9 DOMAIN-CONTAINING PROTEIN"/>
    <property type="match status" value="1"/>
</dbReference>
<dbReference type="PANTHER" id="PTHR19368">
    <property type="entry name" value="XLR/SCP3/FAM9"/>
    <property type="match status" value="1"/>
</dbReference>
<keyword evidence="5" id="KW-1185">Reference proteome</keyword>
<reference evidence="6" key="1">
    <citation type="submission" date="2025-08" db="UniProtKB">
        <authorList>
            <consortium name="RefSeq"/>
        </authorList>
    </citation>
    <scope>IDENTIFICATION</scope>
    <source>
        <tissue evidence="6">Tongue muscle</tissue>
    </source>
</reference>
<sequence length="252" mass="30144">MERPWRKRLRRAKDASKETQDAPMEAQDMAACDSGSQERRELSEPESVCQANSSVIDIHEEESPSQAAFMEDVRNELQDMLKKFEDDIKKLLHAKRKRFIMNTNASVQSINLMIEHVWKTQEEQRQKLYREYSQQFLTLFLEWDISVQETKKEEEKLANLFREQQKIFQAARIVQRQRLKKFFNLYDQFLKSMEEFQKEHEHLLSDEQSEVRREMAMLQNKIVMDAQQQELATIWKSLQYLLSDDAEDRTGT</sequence>
<evidence type="ECO:0000256" key="2">
    <source>
        <dbReference type="SAM" id="Coils"/>
    </source>
</evidence>
<dbReference type="GO" id="GO:0051321">
    <property type="term" value="P:meiotic cell cycle"/>
    <property type="evidence" value="ECO:0007669"/>
    <property type="project" value="TreeGrafter"/>
</dbReference>